<dbReference type="Proteomes" id="UP001321582">
    <property type="component" value="Chromosome"/>
</dbReference>
<proteinExistence type="predicted"/>
<evidence type="ECO:0000313" key="1">
    <source>
        <dbReference type="EMBL" id="BDU51260.1"/>
    </source>
</evidence>
<evidence type="ECO:0000313" key="2">
    <source>
        <dbReference type="Proteomes" id="UP001321582"/>
    </source>
</evidence>
<dbReference type="AlphaFoldDB" id="A0AAU9E062"/>
<dbReference type="EMBL" id="AP027059">
    <property type="protein sequence ID" value="BDU51260.1"/>
    <property type="molecule type" value="Genomic_DNA"/>
</dbReference>
<sequence length="584" mass="68339">MRKSKIIYLLIIILLLTSCKNLQKNNEIIKRYSNKYFEFNYPSSVNVVNVGEDKIFVKFINNKTSNIFVSIKNKKIDSIDKILKEDKKTEKEEEQNVRLRIKKKIFKKIKIDNVVGDRIEVTDAFLNYNEKQIKLNLYKSNKEFNFVFSNLSLNKHKEEKIFNKILKSIKFKDFKDIKIKKKKIKSKKTLTSKEAIEDAKYMVNKLRIHPDLYYSISKNEFNKKYKALIKKIESKEKISKKELFILFSEFIAKIKDGHTNLEWNKSGYKKDIRNFPLFRNGFPILVNIRDNKILINKKNSSKIGEMVGGEIISINGVSADKILKRMKKLIASDPNSKKWVEVRIQDGFPMWYSLIYNGSKKYTVKYIKSNSKGIKKVVLRGGISERESWKNNNYGKNIELSYLKKDIAIIRINKFPFENSDGIVNFIGNMKSYFNEMKDKKIKYLIIDDRFNLGGSPELADYFYRNLEKNNKNYYKGKVYLLVGRRTFSAGVTFSNYVRLKDKKIKIIGNKTGGWIECYGNGAVVILPNSNFRINIPIISYKVLKNIKRKGNLIPDIKVDIAPEKEALGKDQVMDKVLELIKNR</sequence>
<reference evidence="1 2" key="1">
    <citation type="submission" date="2022-11" db="EMBL/GenBank/DDBJ databases">
        <title>Haliovirga abyssi gen. nov., sp. nov., a mesophilic fermentative bacterium isolated from the Iheya North hydrothermal field and the proposal of Haliovirgaceae fam. nov.</title>
        <authorList>
            <person name="Miyazaki U."/>
            <person name="Tame A."/>
            <person name="Miyazaki J."/>
            <person name="Takai K."/>
            <person name="Sawayama S."/>
            <person name="Kitajima M."/>
            <person name="Okamoto A."/>
            <person name="Nakagawa S."/>
        </authorList>
    </citation>
    <scope>NUCLEOTIDE SEQUENCE [LARGE SCALE GENOMIC DNA]</scope>
    <source>
        <strain evidence="1 2">IC12</strain>
    </source>
</reference>
<evidence type="ECO:0008006" key="3">
    <source>
        <dbReference type="Google" id="ProtNLM"/>
    </source>
</evidence>
<dbReference type="PROSITE" id="PS51257">
    <property type="entry name" value="PROKAR_LIPOPROTEIN"/>
    <property type="match status" value="1"/>
</dbReference>
<organism evidence="1 2">
    <name type="scientific">Haliovirga abyssi</name>
    <dbReference type="NCBI Taxonomy" id="2996794"/>
    <lineage>
        <taxon>Bacteria</taxon>
        <taxon>Fusobacteriati</taxon>
        <taxon>Fusobacteriota</taxon>
        <taxon>Fusobacteriia</taxon>
        <taxon>Fusobacteriales</taxon>
        <taxon>Haliovirgaceae</taxon>
        <taxon>Haliovirga</taxon>
    </lineage>
</organism>
<protein>
    <recommendedName>
        <fullName evidence="3">Tail specific protease domain-containing protein</fullName>
    </recommendedName>
</protein>
<dbReference type="InterPro" id="IPR029045">
    <property type="entry name" value="ClpP/crotonase-like_dom_sf"/>
</dbReference>
<dbReference type="RefSeq" id="WP_307904117.1">
    <property type="nucleotide sequence ID" value="NZ_AP027059.1"/>
</dbReference>
<dbReference type="GO" id="GO:0006508">
    <property type="term" value="P:proteolysis"/>
    <property type="evidence" value="ECO:0007669"/>
    <property type="project" value="InterPro"/>
</dbReference>
<dbReference type="KEGG" id="haby:HLVA_18290"/>
<dbReference type="GO" id="GO:0008236">
    <property type="term" value="F:serine-type peptidase activity"/>
    <property type="evidence" value="ECO:0007669"/>
    <property type="project" value="InterPro"/>
</dbReference>
<dbReference type="Gene3D" id="3.90.226.10">
    <property type="entry name" value="2-enoyl-CoA Hydratase, Chain A, domain 1"/>
    <property type="match status" value="2"/>
</dbReference>
<gene>
    <name evidence="1" type="ORF">HLVA_18290</name>
</gene>
<name>A0AAU9E062_9FUSO</name>
<accession>A0AAU9E062</accession>
<keyword evidence="2" id="KW-1185">Reference proteome</keyword>
<dbReference type="SUPFAM" id="SSF52096">
    <property type="entry name" value="ClpP/crotonase"/>
    <property type="match status" value="1"/>
</dbReference>